<dbReference type="SUPFAM" id="SSF88659">
    <property type="entry name" value="Sigma3 and sigma4 domains of RNA polymerase sigma factors"/>
    <property type="match status" value="1"/>
</dbReference>
<name>A0A7C4PHN4_9CHLR</name>
<dbReference type="InterPro" id="IPR000943">
    <property type="entry name" value="RNA_pol_sigma70"/>
</dbReference>
<dbReference type="SUPFAM" id="SSF52172">
    <property type="entry name" value="CheY-like"/>
    <property type="match status" value="1"/>
</dbReference>
<evidence type="ECO:0000256" key="2">
    <source>
        <dbReference type="PROSITE-ProRule" id="PRU00169"/>
    </source>
</evidence>
<dbReference type="InterPro" id="IPR013324">
    <property type="entry name" value="RNA_pol_sigma_r3/r4-like"/>
</dbReference>
<sequence length="406" mass="45675">MEFEQFLQYLRGALNHLYDPDYLRRSPLAARFGVAERYDTPLAMQRILTDAIEEMRPDAQGITLPVEQQNYDVLLYRYIQQSSQTEVAHQLGVSDRQLRRIQAVALDMLATKLWKRYCNTVDIISEPYFQKLSDQKKTLDDFAWLKDAPVTSPADPIETVQKVLDLLQPLASHHHVNLLCQAPERLPHLAVQPVALRQVLLSLLGDLICVASGCELSISLSRSGMEIKITIGCLSPEAPNLVDLESQGIRDARQIAALMKGRLLVVPSNTEGVIQLFIPAVEQVKVLVIDDNQDIVELIRRFTEGTRFTIRGIHRAEAAMEATILEAPQIILLDVMIPEVDGWELLGKLRRNPQTAHIPVIICTILAQKELALALGAEDFIQKPVRREVLLQTLERAAEKLAKALQ</sequence>
<feature type="modified residue" description="4-aspartylphosphate" evidence="2">
    <location>
        <position position="334"/>
    </location>
</feature>
<comment type="caution">
    <text evidence="4">The sequence shown here is derived from an EMBL/GenBank/DDBJ whole genome shotgun (WGS) entry which is preliminary data.</text>
</comment>
<dbReference type="PROSITE" id="PS50110">
    <property type="entry name" value="RESPONSE_REGULATORY"/>
    <property type="match status" value="1"/>
</dbReference>
<organism evidence="4">
    <name type="scientific">Anaerolinea thermolimosa</name>
    <dbReference type="NCBI Taxonomy" id="229919"/>
    <lineage>
        <taxon>Bacteria</taxon>
        <taxon>Bacillati</taxon>
        <taxon>Chloroflexota</taxon>
        <taxon>Anaerolineae</taxon>
        <taxon>Anaerolineales</taxon>
        <taxon>Anaerolineaceae</taxon>
        <taxon>Anaerolinea</taxon>
    </lineage>
</organism>
<gene>
    <name evidence="4" type="ORF">ENT37_01720</name>
</gene>
<protein>
    <submittedName>
        <fullName evidence="4">Response regulator</fullName>
    </submittedName>
</protein>
<dbReference type="AlphaFoldDB" id="A0A7C4PHN4"/>
<evidence type="ECO:0000313" key="4">
    <source>
        <dbReference type="EMBL" id="HGS20567.1"/>
    </source>
</evidence>
<dbReference type="GO" id="GO:0006352">
    <property type="term" value="P:DNA-templated transcription initiation"/>
    <property type="evidence" value="ECO:0007669"/>
    <property type="project" value="InterPro"/>
</dbReference>
<reference evidence="4" key="1">
    <citation type="journal article" date="2020" name="mSystems">
        <title>Genome- and Community-Level Interaction Insights into Carbon Utilization and Element Cycling Functions of Hydrothermarchaeota in Hydrothermal Sediment.</title>
        <authorList>
            <person name="Zhou Z."/>
            <person name="Liu Y."/>
            <person name="Xu W."/>
            <person name="Pan J."/>
            <person name="Luo Z.H."/>
            <person name="Li M."/>
        </authorList>
    </citation>
    <scope>NUCLEOTIDE SEQUENCE [LARGE SCALE GENOMIC DNA]</scope>
    <source>
        <strain evidence="4">SpSt-573</strain>
    </source>
</reference>
<dbReference type="PANTHER" id="PTHR44591">
    <property type="entry name" value="STRESS RESPONSE REGULATOR PROTEIN 1"/>
    <property type="match status" value="1"/>
</dbReference>
<evidence type="ECO:0000256" key="1">
    <source>
        <dbReference type="ARBA" id="ARBA00022553"/>
    </source>
</evidence>
<accession>A0A7C4PHN4</accession>
<dbReference type="InterPro" id="IPR011006">
    <property type="entry name" value="CheY-like_superfamily"/>
</dbReference>
<dbReference type="InterPro" id="IPR001789">
    <property type="entry name" value="Sig_transdc_resp-reg_receiver"/>
</dbReference>
<keyword evidence="1 2" id="KW-0597">Phosphoprotein</keyword>
<dbReference type="Gene3D" id="3.40.50.2300">
    <property type="match status" value="1"/>
</dbReference>
<dbReference type="PROSITE" id="PS00716">
    <property type="entry name" value="SIGMA70_2"/>
    <property type="match status" value="1"/>
</dbReference>
<dbReference type="GO" id="GO:0003700">
    <property type="term" value="F:DNA-binding transcription factor activity"/>
    <property type="evidence" value="ECO:0007669"/>
    <property type="project" value="InterPro"/>
</dbReference>
<dbReference type="SMART" id="SM00448">
    <property type="entry name" value="REC"/>
    <property type="match status" value="1"/>
</dbReference>
<proteinExistence type="predicted"/>
<dbReference type="EMBL" id="DSYK01000089">
    <property type="protein sequence ID" value="HGS20567.1"/>
    <property type="molecule type" value="Genomic_DNA"/>
</dbReference>
<dbReference type="GO" id="GO:0000160">
    <property type="term" value="P:phosphorelay signal transduction system"/>
    <property type="evidence" value="ECO:0007669"/>
    <property type="project" value="InterPro"/>
</dbReference>
<dbReference type="InterPro" id="IPR050595">
    <property type="entry name" value="Bact_response_regulator"/>
</dbReference>
<dbReference type="PANTHER" id="PTHR44591:SF3">
    <property type="entry name" value="RESPONSE REGULATORY DOMAIN-CONTAINING PROTEIN"/>
    <property type="match status" value="1"/>
</dbReference>
<feature type="domain" description="Response regulatory" evidence="3">
    <location>
        <begin position="285"/>
        <end position="398"/>
    </location>
</feature>
<dbReference type="Pfam" id="PF00072">
    <property type="entry name" value="Response_reg"/>
    <property type="match status" value="1"/>
</dbReference>
<evidence type="ECO:0000259" key="3">
    <source>
        <dbReference type="PROSITE" id="PS50110"/>
    </source>
</evidence>